<dbReference type="SMART" id="SM00175">
    <property type="entry name" value="RAB"/>
    <property type="match status" value="1"/>
</dbReference>
<dbReference type="SMART" id="SM00174">
    <property type="entry name" value="RHO"/>
    <property type="match status" value="1"/>
</dbReference>
<dbReference type="Pfam" id="PF00071">
    <property type="entry name" value="Ras"/>
    <property type="match status" value="1"/>
</dbReference>
<dbReference type="Pfam" id="PF07106">
    <property type="entry name" value="WHD_TBPIP"/>
    <property type="match status" value="1"/>
</dbReference>
<dbReference type="GO" id="GO:0007264">
    <property type="term" value="P:small GTPase-mediated signal transduction"/>
    <property type="evidence" value="ECO:0007669"/>
    <property type="project" value="InterPro"/>
</dbReference>
<dbReference type="SMART" id="SM00173">
    <property type="entry name" value="RAS"/>
    <property type="match status" value="1"/>
</dbReference>
<dbReference type="InterPro" id="IPR003578">
    <property type="entry name" value="Small_GTPase_Rho"/>
</dbReference>
<dbReference type="PANTHER" id="PTHR24072">
    <property type="entry name" value="RHO FAMILY GTPASE"/>
    <property type="match status" value="1"/>
</dbReference>
<dbReference type="Proteomes" id="UP000219338">
    <property type="component" value="Unassembled WGS sequence"/>
</dbReference>
<reference evidence="7" key="1">
    <citation type="journal article" date="2017" name="Nat. Ecol. Evol.">
        <title>Genome expansion and lineage-specific genetic innovations in the forest pathogenic fungi Armillaria.</title>
        <authorList>
            <person name="Sipos G."/>
            <person name="Prasanna A.N."/>
            <person name="Walter M.C."/>
            <person name="O'Connor E."/>
            <person name="Balint B."/>
            <person name="Krizsan K."/>
            <person name="Kiss B."/>
            <person name="Hess J."/>
            <person name="Varga T."/>
            <person name="Slot J."/>
            <person name="Riley R."/>
            <person name="Boka B."/>
            <person name="Rigling D."/>
            <person name="Barry K."/>
            <person name="Lee J."/>
            <person name="Mihaltcheva S."/>
            <person name="LaButti K."/>
            <person name="Lipzen A."/>
            <person name="Waldron R."/>
            <person name="Moloney N.M."/>
            <person name="Sperisen C."/>
            <person name="Kredics L."/>
            <person name="Vagvoelgyi C."/>
            <person name="Patrignani A."/>
            <person name="Fitzpatrick D."/>
            <person name="Nagy I."/>
            <person name="Doyle S."/>
            <person name="Anderson J.B."/>
            <person name="Grigoriev I.V."/>
            <person name="Gueldener U."/>
            <person name="Muensterkoetter M."/>
            <person name="Nagy L.G."/>
        </authorList>
    </citation>
    <scope>NUCLEOTIDE SEQUENCE [LARGE SCALE GENOMIC DNA]</scope>
    <source>
        <strain evidence="7">C18/9</strain>
    </source>
</reference>
<dbReference type="Gene3D" id="1.10.10.10">
    <property type="entry name" value="Winged helix-like DNA-binding domain superfamily/Winged helix DNA-binding domain"/>
    <property type="match status" value="1"/>
</dbReference>
<evidence type="ECO:0000313" key="7">
    <source>
        <dbReference type="Proteomes" id="UP000219338"/>
    </source>
</evidence>
<keyword evidence="2" id="KW-0547">Nucleotide-binding</keyword>
<evidence type="ECO:0000256" key="4">
    <source>
        <dbReference type="SAM" id="MobiDB-lite"/>
    </source>
</evidence>
<gene>
    <name evidence="6" type="ORF">ARMOST_00874</name>
</gene>
<dbReference type="PRINTS" id="PR00449">
    <property type="entry name" value="RASTRNSFRMNG"/>
</dbReference>
<evidence type="ECO:0000259" key="5">
    <source>
        <dbReference type="Pfam" id="PF07106"/>
    </source>
</evidence>
<proteinExistence type="predicted"/>
<protein>
    <recommendedName>
        <fullName evidence="5">Homologous-pairing protein 2 winged helix domain-containing protein</fullName>
    </recommendedName>
</protein>
<dbReference type="EMBL" id="FUEG01000001">
    <property type="protein sequence ID" value="SJK97621.1"/>
    <property type="molecule type" value="Genomic_DNA"/>
</dbReference>
<dbReference type="GO" id="GO:0005525">
    <property type="term" value="F:GTP binding"/>
    <property type="evidence" value="ECO:0007669"/>
    <property type="project" value="UniProtKB-KW"/>
</dbReference>
<keyword evidence="7" id="KW-1185">Reference proteome</keyword>
<dbReference type="InterPro" id="IPR010776">
    <property type="entry name" value="Hop2_WH_dom"/>
</dbReference>
<evidence type="ECO:0000256" key="2">
    <source>
        <dbReference type="ARBA" id="ARBA00022741"/>
    </source>
</evidence>
<dbReference type="InterPro" id="IPR001806">
    <property type="entry name" value="Small_GTPase"/>
</dbReference>
<evidence type="ECO:0000256" key="3">
    <source>
        <dbReference type="ARBA" id="ARBA00023134"/>
    </source>
</evidence>
<feature type="region of interest" description="Disordered" evidence="4">
    <location>
        <begin position="368"/>
        <end position="396"/>
    </location>
</feature>
<dbReference type="PROSITE" id="PS51421">
    <property type="entry name" value="RAS"/>
    <property type="match status" value="1"/>
</dbReference>
<dbReference type="InterPro" id="IPR027417">
    <property type="entry name" value="P-loop_NTPase"/>
</dbReference>
<dbReference type="STRING" id="47428.A0A284QME1"/>
<dbReference type="AlphaFoldDB" id="A0A284QME1"/>
<name>A0A284QME1_ARMOS</name>
<organism evidence="6 7">
    <name type="scientific">Armillaria ostoyae</name>
    <name type="common">Armillaria root rot fungus</name>
    <dbReference type="NCBI Taxonomy" id="47428"/>
    <lineage>
        <taxon>Eukaryota</taxon>
        <taxon>Fungi</taxon>
        <taxon>Dikarya</taxon>
        <taxon>Basidiomycota</taxon>
        <taxon>Agaricomycotina</taxon>
        <taxon>Agaricomycetes</taxon>
        <taxon>Agaricomycetidae</taxon>
        <taxon>Agaricales</taxon>
        <taxon>Marasmiineae</taxon>
        <taxon>Physalacriaceae</taxon>
        <taxon>Armillaria</taxon>
    </lineage>
</organism>
<dbReference type="InterPro" id="IPR036388">
    <property type="entry name" value="WH-like_DNA-bd_sf"/>
</dbReference>
<dbReference type="SUPFAM" id="SSF52540">
    <property type="entry name" value="P-loop containing nucleoside triphosphate hydrolases"/>
    <property type="match status" value="1"/>
</dbReference>
<dbReference type="GO" id="GO:0003924">
    <property type="term" value="F:GTPase activity"/>
    <property type="evidence" value="ECO:0007669"/>
    <property type="project" value="InterPro"/>
</dbReference>
<dbReference type="InterPro" id="IPR005225">
    <property type="entry name" value="Small_GTP-bd"/>
</dbReference>
<feature type="domain" description="Homologous-pairing protein 2 winged helix" evidence="5">
    <location>
        <begin position="15"/>
        <end position="76"/>
    </location>
</feature>
<dbReference type="OrthoDB" id="272266at2759"/>
<dbReference type="Gene3D" id="3.40.50.300">
    <property type="entry name" value="P-loop containing nucleotide triphosphate hydrolases"/>
    <property type="match status" value="1"/>
</dbReference>
<keyword evidence="3" id="KW-0342">GTP-binding</keyword>
<dbReference type="NCBIfam" id="TIGR00231">
    <property type="entry name" value="small_GTP"/>
    <property type="match status" value="1"/>
</dbReference>
<sequence length="408" mass="45504">MSKPKSDIKVLKGQEAEDKVLEYVKRMNRPYGAVDVAANLKGAVPKAATQKILVSLAEKGALVQKTYGKTTFFVANQAKLDTVPAEKIAFFEEEYKRIDDENKLLLSDIKSANNEWSKIKSTPSDAELDTQIVELMQVVAKKYAILQPLRSGSPLVSAEDLALVDAEWIKWRTEWVRRRKIFTNFWQLTTDALAPQDATELSEELGIELDAPEHAALERSTLSVFDNYVAEIRLDEKPVQLALWDTAGQEEYERLRPMSYSKSHVILIAFALDTPDSLENVETKWIEEVRSICGPTIPVILVGCKADLRPSPDQPSPPGSSRTWVTREQGERVAHAIGARAYKECSALKIEGVDDVFETATRASMLMRDGVPTNGHAGTTEGRHHRRRSSGKGVDKETSKSWTCCVVC</sequence>
<accession>A0A284QME1</accession>
<keyword evidence="1" id="KW-0488">Methylation</keyword>
<evidence type="ECO:0000313" key="6">
    <source>
        <dbReference type="EMBL" id="SJK97621.1"/>
    </source>
</evidence>
<dbReference type="PROSITE" id="PS51419">
    <property type="entry name" value="RAB"/>
    <property type="match status" value="1"/>
</dbReference>
<evidence type="ECO:0000256" key="1">
    <source>
        <dbReference type="ARBA" id="ARBA00022481"/>
    </source>
</evidence>
<dbReference type="PROSITE" id="PS51420">
    <property type="entry name" value="RHO"/>
    <property type="match status" value="1"/>
</dbReference>